<keyword evidence="1" id="KW-0812">Transmembrane</keyword>
<evidence type="ECO:0000313" key="2">
    <source>
        <dbReference type="EMBL" id="RCW45444.1"/>
    </source>
</evidence>
<evidence type="ECO:0000256" key="1">
    <source>
        <dbReference type="SAM" id="Phobius"/>
    </source>
</evidence>
<dbReference type="AlphaFoldDB" id="A0A368VTT4"/>
<keyword evidence="1" id="KW-0472">Membrane</keyword>
<gene>
    <name evidence="2" type="ORF">DFP97_11032</name>
</gene>
<sequence>MIQVINTIFMGLIISGILNQKTTINSMRAIKIIIILLVCSMYFFLYSLTPNLIMIFGPGACLVIYSYIDYGLKKHLKSEEIFKDQ</sequence>
<accession>A0A368VTT4</accession>
<name>A0A368VTT4_9BACL</name>
<feature type="transmembrane region" description="Helical" evidence="1">
    <location>
        <begin position="29"/>
        <end position="46"/>
    </location>
</feature>
<organism evidence="2 3">
    <name type="scientific">Paenibacillus prosopidis</name>
    <dbReference type="NCBI Taxonomy" id="630520"/>
    <lineage>
        <taxon>Bacteria</taxon>
        <taxon>Bacillati</taxon>
        <taxon>Bacillota</taxon>
        <taxon>Bacilli</taxon>
        <taxon>Bacillales</taxon>
        <taxon>Paenibacillaceae</taxon>
        <taxon>Paenibacillus</taxon>
    </lineage>
</organism>
<feature type="transmembrane region" description="Helical" evidence="1">
    <location>
        <begin position="52"/>
        <end position="68"/>
    </location>
</feature>
<protein>
    <submittedName>
        <fullName evidence="2">Uncharacterized protein</fullName>
    </submittedName>
</protein>
<proteinExistence type="predicted"/>
<keyword evidence="3" id="KW-1185">Reference proteome</keyword>
<evidence type="ECO:0000313" key="3">
    <source>
        <dbReference type="Proteomes" id="UP000252415"/>
    </source>
</evidence>
<comment type="caution">
    <text evidence="2">The sequence shown here is derived from an EMBL/GenBank/DDBJ whole genome shotgun (WGS) entry which is preliminary data.</text>
</comment>
<keyword evidence="1" id="KW-1133">Transmembrane helix</keyword>
<dbReference type="EMBL" id="QPJD01000010">
    <property type="protein sequence ID" value="RCW45444.1"/>
    <property type="molecule type" value="Genomic_DNA"/>
</dbReference>
<dbReference type="Proteomes" id="UP000252415">
    <property type="component" value="Unassembled WGS sequence"/>
</dbReference>
<reference evidence="2 3" key="1">
    <citation type="submission" date="2018-07" db="EMBL/GenBank/DDBJ databases">
        <title>Genomic Encyclopedia of Type Strains, Phase III (KMG-III): the genomes of soil and plant-associated and newly described type strains.</title>
        <authorList>
            <person name="Whitman W."/>
        </authorList>
    </citation>
    <scope>NUCLEOTIDE SEQUENCE [LARGE SCALE GENOMIC DNA]</scope>
    <source>
        <strain evidence="2 3">CECT 7506</strain>
    </source>
</reference>